<feature type="region of interest" description="Disordered" evidence="1">
    <location>
        <begin position="1"/>
        <end position="32"/>
    </location>
</feature>
<gene>
    <name evidence="2" type="ORF">J5N97_025450</name>
</gene>
<dbReference type="AlphaFoldDB" id="A0A9D5C927"/>
<evidence type="ECO:0000313" key="2">
    <source>
        <dbReference type="EMBL" id="KAJ0968533.1"/>
    </source>
</evidence>
<name>A0A9D5C927_9LILI</name>
<dbReference type="Proteomes" id="UP001085076">
    <property type="component" value="Miscellaneous, Linkage group lg07"/>
</dbReference>
<comment type="caution">
    <text evidence="2">The sequence shown here is derived from an EMBL/GenBank/DDBJ whole genome shotgun (WGS) entry which is preliminary data.</text>
</comment>
<protein>
    <submittedName>
        <fullName evidence="2">Uncharacterized protein</fullName>
    </submittedName>
</protein>
<accession>A0A9D5C927</accession>
<reference evidence="2" key="1">
    <citation type="submission" date="2021-03" db="EMBL/GenBank/DDBJ databases">
        <authorList>
            <person name="Li Z."/>
            <person name="Yang C."/>
        </authorList>
    </citation>
    <scope>NUCLEOTIDE SEQUENCE</scope>
    <source>
        <strain evidence="2">Dzin_1.0</strain>
        <tissue evidence="2">Leaf</tissue>
    </source>
</reference>
<evidence type="ECO:0000256" key="1">
    <source>
        <dbReference type="SAM" id="MobiDB-lite"/>
    </source>
</evidence>
<reference evidence="2" key="2">
    <citation type="journal article" date="2022" name="Hortic Res">
        <title>The genome of Dioscorea zingiberensis sheds light on the biosynthesis, origin and evolution of the medicinally important diosgenin saponins.</title>
        <authorList>
            <person name="Li Y."/>
            <person name="Tan C."/>
            <person name="Li Z."/>
            <person name="Guo J."/>
            <person name="Li S."/>
            <person name="Chen X."/>
            <person name="Wang C."/>
            <person name="Dai X."/>
            <person name="Yang H."/>
            <person name="Song W."/>
            <person name="Hou L."/>
            <person name="Xu J."/>
            <person name="Tong Z."/>
            <person name="Xu A."/>
            <person name="Yuan X."/>
            <person name="Wang W."/>
            <person name="Yang Q."/>
            <person name="Chen L."/>
            <person name="Sun Z."/>
            <person name="Wang K."/>
            <person name="Pan B."/>
            <person name="Chen J."/>
            <person name="Bao Y."/>
            <person name="Liu F."/>
            <person name="Qi X."/>
            <person name="Gang D.R."/>
            <person name="Wen J."/>
            <person name="Li J."/>
        </authorList>
    </citation>
    <scope>NUCLEOTIDE SEQUENCE</scope>
    <source>
        <strain evidence="2">Dzin_1.0</strain>
    </source>
</reference>
<dbReference type="EMBL" id="JAGGNH010000007">
    <property type="protein sequence ID" value="KAJ0968533.1"/>
    <property type="molecule type" value="Genomic_DNA"/>
</dbReference>
<proteinExistence type="predicted"/>
<sequence>MKVPCREYASSNSKRKPVRNSRTIGTKKRSQEQTMELVDKLVDLSTPRSIIAEELKSKDDSCSYRDCIDKLTSLLDIPDEELFIEGKALRSRKDRIIFMKMLPSAQSYWLHAYVKEWLNGMAEASTKHYLDEAIEQFEEMADVGIAPMRT</sequence>
<keyword evidence="3" id="KW-1185">Reference proteome</keyword>
<evidence type="ECO:0000313" key="3">
    <source>
        <dbReference type="Proteomes" id="UP001085076"/>
    </source>
</evidence>
<organism evidence="2 3">
    <name type="scientific">Dioscorea zingiberensis</name>
    <dbReference type="NCBI Taxonomy" id="325984"/>
    <lineage>
        <taxon>Eukaryota</taxon>
        <taxon>Viridiplantae</taxon>
        <taxon>Streptophyta</taxon>
        <taxon>Embryophyta</taxon>
        <taxon>Tracheophyta</taxon>
        <taxon>Spermatophyta</taxon>
        <taxon>Magnoliopsida</taxon>
        <taxon>Liliopsida</taxon>
        <taxon>Dioscoreales</taxon>
        <taxon>Dioscoreaceae</taxon>
        <taxon>Dioscorea</taxon>
    </lineage>
</organism>